<organism evidence="4 5">
    <name type="scientific">Laccaria amethystina LaAM-08-1</name>
    <dbReference type="NCBI Taxonomy" id="1095629"/>
    <lineage>
        <taxon>Eukaryota</taxon>
        <taxon>Fungi</taxon>
        <taxon>Dikarya</taxon>
        <taxon>Basidiomycota</taxon>
        <taxon>Agaricomycotina</taxon>
        <taxon>Agaricomycetes</taxon>
        <taxon>Agaricomycetidae</taxon>
        <taxon>Agaricales</taxon>
        <taxon>Agaricineae</taxon>
        <taxon>Hydnangiaceae</taxon>
        <taxon>Laccaria</taxon>
    </lineage>
</organism>
<dbReference type="HOGENOM" id="CLU_1326562_0_0_1"/>
<feature type="region of interest" description="Disordered" evidence="3">
    <location>
        <begin position="39"/>
        <end position="63"/>
    </location>
</feature>
<protein>
    <submittedName>
        <fullName evidence="4">Uncharacterized protein</fullName>
    </submittedName>
</protein>
<name>A0A0C9X5L7_9AGAR</name>
<dbReference type="PANTHER" id="PTHR45885">
    <property type="entry name" value="CELL DIVISION CYCLE 5-LIKE PROTEIN"/>
    <property type="match status" value="1"/>
</dbReference>
<dbReference type="Proteomes" id="UP000054477">
    <property type="component" value="Unassembled WGS sequence"/>
</dbReference>
<evidence type="ECO:0000256" key="1">
    <source>
        <dbReference type="ARBA" id="ARBA00023125"/>
    </source>
</evidence>
<evidence type="ECO:0000256" key="3">
    <source>
        <dbReference type="SAM" id="MobiDB-lite"/>
    </source>
</evidence>
<feature type="region of interest" description="Disordered" evidence="3">
    <location>
        <begin position="170"/>
        <end position="207"/>
    </location>
</feature>
<reference evidence="5" key="2">
    <citation type="submission" date="2015-01" db="EMBL/GenBank/DDBJ databases">
        <title>Evolutionary Origins and Diversification of the Mycorrhizal Mutualists.</title>
        <authorList>
            <consortium name="DOE Joint Genome Institute"/>
            <consortium name="Mycorrhizal Genomics Consortium"/>
            <person name="Kohler A."/>
            <person name="Kuo A."/>
            <person name="Nagy L.G."/>
            <person name="Floudas D."/>
            <person name="Copeland A."/>
            <person name="Barry K.W."/>
            <person name="Cichocki N."/>
            <person name="Veneault-Fourrey C."/>
            <person name="LaButti K."/>
            <person name="Lindquist E.A."/>
            <person name="Lipzen A."/>
            <person name="Lundell T."/>
            <person name="Morin E."/>
            <person name="Murat C."/>
            <person name="Riley R."/>
            <person name="Ohm R."/>
            <person name="Sun H."/>
            <person name="Tunlid A."/>
            <person name="Henrissat B."/>
            <person name="Grigoriev I.V."/>
            <person name="Hibbett D.S."/>
            <person name="Martin F."/>
        </authorList>
    </citation>
    <scope>NUCLEOTIDE SEQUENCE [LARGE SCALE GENOMIC DNA]</scope>
    <source>
        <strain evidence="5">LaAM-08-1</strain>
    </source>
</reference>
<dbReference type="GO" id="GO:0000974">
    <property type="term" value="C:Prp19 complex"/>
    <property type="evidence" value="ECO:0007669"/>
    <property type="project" value="InterPro"/>
</dbReference>
<evidence type="ECO:0000313" key="4">
    <source>
        <dbReference type="EMBL" id="KIJ96558.1"/>
    </source>
</evidence>
<gene>
    <name evidence="4" type="ORF">K443DRAFT_10522</name>
</gene>
<accession>A0A0C9X5L7</accession>
<dbReference type="STRING" id="1095629.A0A0C9X5L7"/>
<proteinExistence type="predicted"/>
<dbReference type="GO" id="GO:0005681">
    <property type="term" value="C:spliceosomal complex"/>
    <property type="evidence" value="ECO:0007669"/>
    <property type="project" value="TreeGrafter"/>
</dbReference>
<feature type="compositionally biased region" description="Basic and acidic residues" evidence="3">
    <location>
        <begin position="179"/>
        <end position="188"/>
    </location>
</feature>
<dbReference type="GO" id="GO:0000398">
    <property type="term" value="P:mRNA splicing, via spliceosome"/>
    <property type="evidence" value="ECO:0007669"/>
    <property type="project" value="InterPro"/>
</dbReference>
<dbReference type="AlphaFoldDB" id="A0A0C9X5L7"/>
<reference evidence="4 5" key="1">
    <citation type="submission" date="2014-04" db="EMBL/GenBank/DDBJ databases">
        <authorList>
            <consortium name="DOE Joint Genome Institute"/>
            <person name="Kuo A."/>
            <person name="Kohler A."/>
            <person name="Nagy L.G."/>
            <person name="Floudas D."/>
            <person name="Copeland A."/>
            <person name="Barry K.W."/>
            <person name="Cichocki N."/>
            <person name="Veneault-Fourrey C."/>
            <person name="LaButti K."/>
            <person name="Lindquist E.A."/>
            <person name="Lipzen A."/>
            <person name="Lundell T."/>
            <person name="Morin E."/>
            <person name="Murat C."/>
            <person name="Sun H."/>
            <person name="Tunlid A."/>
            <person name="Henrissat B."/>
            <person name="Grigoriev I.V."/>
            <person name="Hibbett D.S."/>
            <person name="Martin F."/>
            <person name="Nordberg H.P."/>
            <person name="Cantor M.N."/>
            <person name="Hua S.X."/>
        </authorList>
    </citation>
    <scope>NUCLEOTIDE SEQUENCE [LARGE SCALE GENOMIC DNA]</scope>
    <source>
        <strain evidence="4 5">LaAM-08-1</strain>
    </source>
</reference>
<dbReference type="EMBL" id="KN838717">
    <property type="protein sequence ID" value="KIJ96558.1"/>
    <property type="molecule type" value="Genomic_DNA"/>
</dbReference>
<keyword evidence="5" id="KW-1185">Reference proteome</keyword>
<dbReference type="GO" id="GO:0003677">
    <property type="term" value="F:DNA binding"/>
    <property type="evidence" value="ECO:0007669"/>
    <property type="project" value="UniProtKB-KW"/>
</dbReference>
<keyword evidence="1" id="KW-0238">DNA-binding</keyword>
<dbReference type="OrthoDB" id="1410009at2759"/>
<dbReference type="InterPro" id="IPR047242">
    <property type="entry name" value="CDC5L/Cef1"/>
</dbReference>
<evidence type="ECO:0000256" key="2">
    <source>
        <dbReference type="ARBA" id="ARBA00023242"/>
    </source>
</evidence>
<evidence type="ECO:0000313" key="5">
    <source>
        <dbReference type="Proteomes" id="UP000054477"/>
    </source>
</evidence>
<keyword evidence="2" id="KW-0539">Nucleus</keyword>
<dbReference type="PANTHER" id="PTHR45885:SF1">
    <property type="entry name" value="CELL DIVISION CYCLE 5-LIKE PROTEIN"/>
    <property type="match status" value="1"/>
</dbReference>
<sequence length="207" mass="22878">MAMVKIFKVQLPLNLGGGPGSNRRTTHSSASNTVRLIDPIQRPGLRLRPDPEPNTARPDPIEMDEDGNVIRAWIQTRKYTGKEGKMKGTGKVALRGKVFSGFAKEARVNRIHHKTKWEGMDYDADIPFEKKAAPGFYDTSEEQAVIGGGSDASGRLLSDYEGLDVARMVQTPRTAPQRQRHDGGEKSAYKLNVYGLPDGTPRTFDPE</sequence>